<evidence type="ECO:0000313" key="12">
    <source>
        <dbReference type="EMBL" id="RHY43739.1"/>
    </source>
</evidence>
<evidence type="ECO:0000256" key="7">
    <source>
        <dbReference type="ARBA" id="ARBA00022989"/>
    </source>
</evidence>
<protein>
    <recommendedName>
        <fullName evidence="14">Acyltransferase</fullName>
    </recommendedName>
</protein>
<accession>A0A397CC77</accession>
<feature type="transmembrane region" description="Helical" evidence="11">
    <location>
        <begin position="259"/>
        <end position="289"/>
    </location>
</feature>
<feature type="transmembrane region" description="Helical" evidence="11">
    <location>
        <begin position="295"/>
        <end position="320"/>
    </location>
</feature>
<dbReference type="Proteomes" id="UP000265716">
    <property type="component" value="Unassembled WGS sequence"/>
</dbReference>
<feature type="transmembrane region" description="Helical" evidence="11">
    <location>
        <begin position="153"/>
        <end position="173"/>
    </location>
</feature>
<feature type="transmembrane region" description="Helical" evidence="11">
    <location>
        <begin position="113"/>
        <end position="133"/>
    </location>
</feature>
<dbReference type="GO" id="GO:0008374">
    <property type="term" value="F:O-acyltransferase activity"/>
    <property type="evidence" value="ECO:0007669"/>
    <property type="project" value="InterPro"/>
</dbReference>
<dbReference type="GO" id="GO:0005789">
    <property type="term" value="C:endoplasmic reticulum membrane"/>
    <property type="evidence" value="ECO:0007669"/>
    <property type="project" value="UniProtKB-SubCell"/>
</dbReference>
<dbReference type="CDD" id="cd07987">
    <property type="entry name" value="LPLAT_MGAT-like"/>
    <property type="match status" value="1"/>
</dbReference>
<feature type="transmembrane region" description="Helical" evidence="11">
    <location>
        <begin position="415"/>
        <end position="435"/>
    </location>
</feature>
<dbReference type="PANTHER" id="PTHR12317">
    <property type="entry name" value="DIACYLGLYCEROL O-ACYLTRANSFERASE"/>
    <property type="match status" value="1"/>
</dbReference>
<keyword evidence="5 11" id="KW-0812">Transmembrane</keyword>
<proteinExistence type="inferred from homology"/>
<dbReference type="EMBL" id="QUTC01008480">
    <property type="protein sequence ID" value="RHY43739.1"/>
    <property type="molecule type" value="Genomic_DNA"/>
</dbReference>
<evidence type="ECO:0000256" key="3">
    <source>
        <dbReference type="ARBA" id="ARBA00022516"/>
    </source>
</evidence>
<keyword evidence="6" id="KW-0256">Endoplasmic reticulum</keyword>
<keyword evidence="10" id="KW-0012">Acyltransferase</keyword>
<dbReference type="InterPro" id="IPR007130">
    <property type="entry name" value="DAGAT"/>
</dbReference>
<name>A0A397CC77_APHAT</name>
<reference evidence="12 13" key="1">
    <citation type="submission" date="2018-08" db="EMBL/GenBank/DDBJ databases">
        <title>Aphanomyces genome sequencing and annotation.</title>
        <authorList>
            <person name="Minardi D."/>
            <person name="Oidtmann B."/>
            <person name="Van Der Giezen M."/>
            <person name="Studholme D.J."/>
        </authorList>
    </citation>
    <scope>NUCLEOTIDE SEQUENCE [LARGE SCALE GENOMIC DNA]</scope>
    <source>
        <strain evidence="12 13">SA</strain>
    </source>
</reference>
<evidence type="ECO:0000256" key="1">
    <source>
        <dbReference type="ARBA" id="ARBA00004477"/>
    </source>
</evidence>
<comment type="similarity">
    <text evidence="2">Belongs to the diacylglycerol acyltransferase family.</text>
</comment>
<evidence type="ECO:0000256" key="5">
    <source>
        <dbReference type="ARBA" id="ARBA00022692"/>
    </source>
</evidence>
<evidence type="ECO:0000256" key="11">
    <source>
        <dbReference type="SAM" id="Phobius"/>
    </source>
</evidence>
<keyword evidence="8" id="KW-0443">Lipid metabolism</keyword>
<dbReference type="VEuPathDB" id="FungiDB:H257_14351"/>
<feature type="transmembrane region" description="Helical" evidence="11">
    <location>
        <begin position="379"/>
        <end position="403"/>
    </location>
</feature>
<evidence type="ECO:0000256" key="9">
    <source>
        <dbReference type="ARBA" id="ARBA00023136"/>
    </source>
</evidence>
<sequence>MTSKGHAKLTLRHMKGHAKSAYTLTDAVSSALRLTVIGMVVAVFAAFLLLVGAEVATLSSPGVAAAHPMLDDTTRLCTSIMLFAAPFTAVLMLATSSHVWAAKNLSLGHFKTVAAYQVAGWLCYGAVLFAHTSSCTNVGGLNLPILCTPVSKATMGFMAELFIVSSLLALETLRHSPILSPRTAANKAHLFTHNYMNLLAVVGALVLALSAERVEFADNFSTNAAVGSVCLCIAAVTSTYGLGGLLVSDSWKFWQPFSGGVVFVMVQFVSWSCFTMGIILQAVFFLSIVVVEVELFVGVMGVAGVLCVASQVGMIVSLFVYQPTTTTTTTTMHRWHFLALYHMEGLFPTLMVNLPPLAFTPYALPWMFVPSFTWTDVGIYFVLHVGVQTIISISLSHLLQVYYKKTSSGATSPPLYVALPLVFSTLPLVSVVVHAYVDHPAAAATVGFAIPWYVYTYKTMKGMPAQTGSRQDKSLQKAYSAVIEATARYFSLHLVRTEPLSPSHTYIFGFHPHGIIPMTVMWLQFTDQWRELFPNVFACPLSASVVHYFPGIRDVIQVLGAREVTRTTFSDALKSHQSIFVVPGGQAELVASQSRQRQVRVFTGHKGFVRMALEHGVSLVPVLSFKEGEILDNVRWPALQRWFIKHFAFPCPYFPHGWSGLPIPNRVPLMIAIGAPIAVQKVIKPTTDQVDALHTIYFDRLKDLFTQHKDAAGCADYDLVYIAN</sequence>
<comment type="caution">
    <text evidence="12">The sequence shown here is derived from an EMBL/GenBank/DDBJ whole genome shotgun (WGS) entry which is preliminary data.</text>
</comment>
<dbReference type="AlphaFoldDB" id="A0A397CC77"/>
<feature type="transmembrane region" description="Helical" evidence="11">
    <location>
        <begin position="223"/>
        <end position="247"/>
    </location>
</feature>
<evidence type="ECO:0000256" key="6">
    <source>
        <dbReference type="ARBA" id="ARBA00022824"/>
    </source>
</evidence>
<feature type="transmembrane region" description="Helical" evidence="11">
    <location>
        <begin position="441"/>
        <end position="457"/>
    </location>
</feature>
<feature type="transmembrane region" description="Helical" evidence="11">
    <location>
        <begin position="340"/>
        <end position="359"/>
    </location>
</feature>
<keyword evidence="9 11" id="KW-0472">Membrane</keyword>
<evidence type="ECO:0000313" key="13">
    <source>
        <dbReference type="Proteomes" id="UP000265716"/>
    </source>
</evidence>
<evidence type="ECO:0008006" key="14">
    <source>
        <dbReference type="Google" id="ProtNLM"/>
    </source>
</evidence>
<evidence type="ECO:0000256" key="8">
    <source>
        <dbReference type="ARBA" id="ARBA00023098"/>
    </source>
</evidence>
<evidence type="ECO:0000256" key="4">
    <source>
        <dbReference type="ARBA" id="ARBA00022679"/>
    </source>
</evidence>
<evidence type="ECO:0000256" key="10">
    <source>
        <dbReference type="ARBA" id="ARBA00023315"/>
    </source>
</evidence>
<gene>
    <name evidence="12" type="ORF">DYB38_005979</name>
</gene>
<feature type="transmembrane region" description="Helical" evidence="11">
    <location>
        <begin position="194"/>
        <end position="211"/>
    </location>
</feature>
<keyword evidence="7 11" id="KW-1133">Transmembrane helix</keyword>
<comment type="subcellular location">
    <subcellularLocation>
        <location evidence="1">Endoplasmic reticulum membrane</location>
        <topology evidence="1">Multi-pass membrane protein</topology>
    </subcellularLocation>
</comment>
<keyword evidence="4" id="KW-0808">Transferase</keyword>
<organism evidence="12 13">
    <name type="scientific">Aphanomyces astaci</name>
    <name type="common">Crayfish plague agent</name>
    <dbReference type="NCBI Taxonomy" id="112090"/>
    <lineage>
        <taxon>Eukaryota</taxon>
        <taxon>Sar</taxon>
        <taxon>Stramenopiles</taxon>
        <taxon>Oomycota</taxon>
        <taxon>Saprolegniomycetes</taxon>
        <taxon>Saprolegniales</taxon>
        <taxon>Verrucalvaceae</taxon>
        <taxon>Aphanomyces</taxon>
    </lineage>
</organism>
<keyword evidence="3" id="KW-0444">Lipid biosynthesis</keyword>
<feature type="transmembrane region" description="Helical" evidence="11">
    <location>
        <begin position="21"/>
        <end position="51"/>
    </location>
</feature>
<dbReference type="GO" id="GO:0006629">
    <property type="term" value="P:lipid metabolic process"/>
    <property type="evidence" value="ECO:0007669"/>
    <property type="project" value="UniProtKB-KW"/>
</dbReference>
<feature type="transmembrane region" description="Helical" evidence="11">
    <location>
        <begin position="80"/>
        <end position="101"/>
    </location>
</feature>
<dbReference type="PANTHER" id="PTHR12317:SF34">
    <property type="entry name" value="ACYLTRANSFERASE"/>
    <property type="match status" value="1"/>
</dbReference>
<dbReference type="Pfam" id="PF03982">
    <property type="entry name" value="DAGAT"/>
    <property type="match status" value="1"/>
</dbReference>
<evidence type="ECO:0000256" key="2">
    <source>
        <dbReference type="ARBA" id="ARBA00005420"/>
    </source>
</evidence>